<evidence type="ECO:0000259" key="4">
    <source>
        <dbReference type="PROSITE" id="PS50932"/>
    </source>
</evidence>
<dbReference type="InterPro" id="IPR046335">
    <property type="entry name" value="LacI/GalR-like_sensor"/>
</dbReference>
<gene>
    <name evidence="5" type="ORF">QQX04_12545</name>
</gene>
<dbReference type="InterPro" id="IPR028082">
    <property type="entry name" value="Peripla_BP_I"/>
</dbReference>
<evidence type="ECO:0000313" key="6">
    <source>
        <dbReference type="Proteomes" id="UP001172738"/>
    </source>
</evidence>
<dbReference type="Proteomes" id="UP001172738">
    <property type="component" value="Unassembled WGS sequence"/>
</dbReference>
<keyword evidence="2 5" id="KW-0238">DNA-binding</keyword>
<dbReference type="PROSITE" id="PS50932">
    <property type="entry name" value="HTH_LACI_2"/>
    <property type="match status" value="1"/>
</dbReference>
<dbReference type="Gene3D" id="1.10.260.40">
    <property type="entry name" value="lambda repressor-like DNA-binding domains"/>
    <property type="match status" value="1"/>
</dbReference>
<evidence type="ECO:0000256" key="1">
    <source>
        <dbReference type="ARBA" id="ARBA00023015"/>
    </source>
</evidence>
<evidence type="ECO:0000256" key="3">
    <source>
        <dbReference type="ARBA" id="ARBA00023163"/>
    </source>
</evidence>
<keyword evidence="6" id="KW-1185">Reference proteome</keyword>
<protein>
    <submittedName>
        <fullName evidence="5">LacI family DNA-binding transcriptional regulator</fullName>
    </submittedName>
</protein>
<dbReference type="Pfam" id="PF13377">
    <property type="entry name" value="Peripla_BP_3"/>
    <property type="match status" value="1"/>
</dbReference>
<sequence length="333" mass="35072">MGAVRVTAADVARVAGVSRSTVSYILNGSNKASFPEATVAKVKDAARMLRYTPHAAARTLRRGESSVVLAALQSTPESTSIASLLDELAAAMATRGMSLVTWTAAPDTDLRTVLRDVTPHVIVELMPLDEDDQSVAQGSGVELVSALPTIRSGEEAIGEGQVAHLAAHGHRRIGLVTVDEPRLNYFAPLRRAAVEASAARHGLAPLETVVLGFPDETTRDQLAEVLREWTSGPDPVTAIAAYNDQFAALTLSAARHAGLSVPGDLSVIGVDDEPLSAWLEPPLSTVKLDMRSLSTQLAALVDDALNDVESRHEIALDAALVVRQSTGAAREGS</sequence>
<dbReference type="SMART" id="SM00354">
    <property type="entry name" value="HTH_LACI"/>
    <property type="match status" value="1"/>
</dbReference>
<dbReference type="SUPFAM" id="SSF47413">
    <property type="entry name" value="lambda repressor-like DNA-binding domains"/>
    <property type="match status" value="1"/>
</dbReference>
<dbReference type="PANTHER" id="PTHR30146:SF153">
    <property type="entry name" value="LACTOSE OPERON REPRESSOR"/>
    <property type="match status" value="1"/>
</dbReference>
<organism evidence="5 6">
    <name type="scientific">Demequina zhanjiangensis</name>
    <dbReference type="NCBI Taxonomy" id="3051659"/>
    <lineage>
        <taxon>Bacteria</taxon>
        <taxon>Bacillati</taxon>
        <taxon>Actinomycetota</taxon>
        <taxon>Actinomycetes</taxon>
        <taxon>Micrococcales</taxon>
        <taxon>Demequinaceae</taxon>
        <taxon>Demequina</taxon>
    </lineage>
</organism>
<accession>A0ABT8G3U6</accession>
<dbReference type="InterPro" id="IPR000843">
    <property type="entry name" value="HTH_LacI"/>
</dbReference>
<dbReference type="EMBL" id="JAUHPV010000008">
    <property type="protein sequence ID" value="MDN4473826.1"/>
    <property type="molecule type" value="Genomic_DNA"/>
</dbReference>
<dbReference type="CDD" id="cd01392">
    <property type="entry name" value="HTH_LacI"/>
    <property type="match status" value="1"/>
</dbReference>
<keyword evidence="1" id="KW-0805">Transcription regulation</keyword>
<evidence type="ECO:0000313" key="5">
    <source>
        <dbReference type="EMBL" id="MDN4473826.1"/>
    </source>
</evidence>
<evidence type="ECO:0000256" key="2">
    <source>
        <dbReference type="ARBA" id="ARBA00023125"/>
    </source>
</evidence>
<dbReference type="RefSeq" id="WP_301129730.1">
    <property type="nucleotide sequence ID" value="NZ_JAUHPV010000008.1"/>
</dbReference>
<dbReference type="Gene3D" id="3.40.50.2300">
    <property type="match status" value="1"/>
</dbReference>
<proteinExistence type="predicted"/>
<reference evidence="5" key="1">
    <citation type="submission" date="2023-06" db="EMBL/GenBank/DDBJ databases">
        <title>SYSU T00b26.</title>
        <authorList>
            <person name="Gao L."/>
            <person name="Fang B.-Z."/>
            <person name="Li W.-J."/>
        </authorList>
    </citation>
    <scope>NUCLEOTIDE SEQUENCE</scope>
    <source>
        <strain evidence="5">SYSU T00b26</strain>
    </source>
</reference>
<keyword evidence="3" id="KW-0804">Transcription</keyword>
<comment type="caution">
    <text evidence="5">The sequence shown here is derived from an EMBL/GenBank/DDBJ whole genome shotgun (WGS) entry which is preliminary data.</text>
</comment>
<dbReference type="SUPFAM" id="SSF53822">
    <property type="entry name" value="Periplasmic binding protein-like I"/>
    <property type="match status" value="1"/>
</dbReference>
<name>A0ABT8G3U6_9MICO</name>
<feature type="domain" description="HTH lacI-type" evidence="4">
    <location>
        <begin position="6"/>
        <end position="62"/>
    </location>
</feature>
<dbReference type="InterPro" id="IPR010982">
    <property type="entry name" value="Lambda_DNA-bd_dom_sf"/>
</dbReference>
<dbReference type="PANTHER" id="PTHR30146">
    <property type="entry name" value="LACI-RELATED TRANSCRIPTIONAL REPRESSOR"/>
    <property type="match status" value="1"/>
</dbReference>
<dbReference type="Pfam" id="PF00356">
    <property type="entry name" value="LacI"/>
    <property type="match status" value="1"/>
</dbReference>
<dbReference type="GO" id="GO:0003677">
    <property type="term" value="F:DNA binding"/>
    <property type="evidence" value="ECO:0007669"/>
    <property type="project" value="UniProtKB-KW"/>
</dbReference>